<name>A0ABW1NEQ5_9ACTN</name>
<dbReference type="RefSeq" id="WP_380749369.1">
    <property type="nucleotide sequence ID" value="NZ_JBHSRF010000009.1"/>
</dbReference>
<evidence type="ECO:0000259" key="3">
    <source>
        <dbReference type="Pfam" id="PF04183"/>
    </source>
</evidence>
<comment type="pathway">
    <text evidence="1">Siderophore biosynthesis.</text>
</comment>
<comment type="similarity">
    <text evidence="2">Belongs to the IucA/IucC family.</text>
</comment>
<dbReference type="PANTHER" id="PTHR34384:SF5">
    <property type="entry name" value="L-2,3-DIAMINOPROPANOATE--CITRATE LIGASE"/>
    <property type="match status" value="1"/>
</dbReference>
<evidence type="ECO:0000313" key="5">
    <source>
        <dbReference type="EMBL" id="MFC6081455.1"/>
    </source>
</evidence>
<dbReference type="InterPro" id="IPR022770">
    <property type="entry name" value="IucA/IucC-like_C"/>
</dbReference>
<dbReference type="Pfam" id="PF06276">
    <property type="entry name" value="FhuF"/>
    <property type="match status" value="1"/>
</dbReference>
<evidence type="ECO:0000256" key="2">
    <source>
        <dbReference type="ARBA" id="ARBA00007832"/>
    </source>
</evidence>
<reference evidence="6" key="1">
    <citation type="journal article" date="2019" name="Int. J. Syst. Evol. Microbiol.">
        <title>The Global Catalogue of Microorganisms (GCM) 10K type strain sequencing project: providing services to taxonomists for standard genome sequencing and annotation.</title>
        <authorList>
            <consortium name="The Broad Institute Genomics Platform"/>
            <consortium name="The Broad Institute Genome Sequencing Center for Infectious Disease"/>
            <person name="Wu L."/>
            <person name="Ma J."/>
        </authorList>
    </citation>
    <scope>NUCLEOTIDE SEQUENCE [LARGE SCALE GENOMIC DNA]</scope>
    <source>
        <strain evidence="6">JCM 30346</strain>
    </source>
</reference>
<evidence type="ECO:0000313" key="6">
    <source>
        <dbReference type="Proteomes" id="UP001596137"/>
    </source>
</evidence>
<dbReference type="InterPro" id="IPR037455">
    <property type="entry name" value="LucA/IucC-like"/>
</dbReference>
<dbReference type="Proteomes" id="UP001596137">
    <property type="component" value="Unassembled WGS sequence"/>
</dbReference>
<keyword evidence="6" id="KW-1185">Reference proteome</keyword>
<gene>
    <name evidence="5" type="ORF">ACFP1K_09810</name>
</gene>
<dbReference type="EMBL" id="JBHSRF010000009">
    <property type="protein sequence ID" value="MFC6081455.1"/>
    <property type="molecule type" value="Genomic_DNA"/>
</dbReference>
<feature type="domain" description="Aerobactin siderophore biosynthesis IucA/IucC N-terminal" evidence="3">
    <location>
        <begin position="132"/>
        <end position="314"/>
    </location>
</feature>
<dbReference type="InterPro" id="IPR007310">
    <property type="entry name" value="Aerobactin_biosyn_IucA/IucC_N"/>
</dbReference>
<sequence>MTARDGGTGLAARVLDALLREDFGGLASRVTRSKNGVLLVLPSGRQVPLGPGGLFQDFAVLPGTAPPLTEVLSAVAEIAGPGGARRAAAFAQECRAAWRARELHDTYRDGVLTRLRAEGSGTLIARETVAAFLDHPVHPTSRARPGLSDEQLTAYAPEFAPRFTLRWAAVPRDRVAAHGEEPAWWPEPGLFPVHPLALPEVRRVPGVEIRDTRPVTVRPTLSMRTVEVAPRVHLKLPLPTSTLGARNRRSIKPGTLADAARAELLLRQVLAREPGLPVLVADEQTYADGGHEYLGWMVRRLPEGEIVPVAALLAPSPGPGPRVLDEVAARYRGGDARALLADYLRVLLGWNVLLFVRYGIALEAHQQNLALVFGPGGGPSLLVKDNDGLLCSPDRLAGSGLAAPEFADRRLLTDDPHRLADVFVTITLHLAAAAVAFGAGYGGLVAEILGAALAEHGDHPMARLLRARTLDAARLVGKSMVGAGTLLDRSRVAADVNKHYGTSGPNYLRHLNGEAVR</sequence>
<dbReference type="PANTHER" id="PTHR34384">
    <property type="entry name" value="L-2,3-DIAMINOPROPANOATE--CITRATE LIGASE"/>
    <property type="match status" value="1"/>
</dbReference>
<accession>A0ABW1NEQ5</accession>
<proteinExistence type="inferred from homology"/>
<feature type="domain" description="Aerobactin siderophore biosynthesis IucA/IucC-like C-terminal" evidence="4">
    <location>
        <begin position="340"/>
        <end position="437"/>
    </location>
</feature>
<dbReference type="Pfam" id="PF04183">
    <property type="entry name" value="IucA_IucC"/>
    <property type="match status" value="1"/>
</dbReference>
<protein>
    <submittedName>
        <fullName evidence="5">IucA/IucC family protein</fullName>
    </submittedName>
</protein>
<comment type="caution">
    <text evidence="5">The sequence shown here is derived from an EMBL/GenBank/DDBJ whole genome shotgun (WGS) entry which is preliminary data.</text>
</comment>
<evidence type="ECO:0000259" key="4">
    <source>
        <dbReference type="Pfam" id="PF06276"/>
    </source>
</evidence>
<organism evidence="5 6">
    <name type="scientific">Sphaerisporangium aureirubrum</name>
    <dbReference type="NCBI Taxonomy" id="1544736"/>
    <lineage>
        <taxon>Bacteria</taxon>
        <taxon>Bacillati</taxon>
        <taxon>Actinomycetota</taxon>
        <taxon>Actinomycetes</taxon>
        <taxon>Streptosporangiales</taxon>
        <taxon>Streptosporangiaceae</taxon>
        <taxon>Sphaerisporangium</taxon>
    </lineage>
</organism>
<evidence type="ECO:0000256" key="1">
    <source>
        <dbReference type="ARBA" id="ARBA00004924"/>
    </source>
</evidence>
<dbReference type="Gene3D" id="1.10.510.40">
    <property type="match status" value="1"/>
</dbReference>